<dbReference type="AlphaFoldDB" id="A0A4R5A355"/>
<comment type="caution">
    <text evidence="2">The sequence shown here is derived from an EMBL/GenBank/DDBJ whole genome shotgun (WGS) entry which is preliminary data.</text>
</comment>
<gene>
    <name evidence="2" type="ORF">E1298_41685</name>
</gene>
<dbReference type="Proteomes" id="UP000294513">
    <property type="component" value="Unassembled WGS sequence"/>
</dbReference>
<reference evidence="2 3" key="1">
    <citation type="submission" date="2019-03" db="EMBL/GenBank/DDBJ databases">
        <title>Draft genome sequences of novel Actinobacteria.</title>
        <authorList>
            <person name="Sahin N."/>
            <person name="Ay H."/>
            <person name="Saygin H."/>
        </authorList>
    </citation>
    <scope>NUCLEOTIDE SEQUENCE [LARGE SCALE GENOMIC DNA]</scope>
    <source>
        <strain evidence="2 3">H3C3</strain>
    </source>
</reference>
<protein>
    <submittedName>
        <fullName evidence="2">Uncharacterized protein</fullName>
    </submittedName>
</protein>
<dbReference type="RefSeq" id="WP_131902906.1">
    <property type="nucleotide sequence ID" value="NZ_SMKU01000421.1"/>
</dbReference>
<sequence length="113" mass="12245">MTDVPEIFARSSGTLADIISAVRRALDTDPDACRSQDDRLRAWCAATTQFLDAEYWAAALDVHAAHKRAQTLDATHKRAALQAQEAGTAHAAAHRDATERAAHLGVTHPKPHL</sequence>
<name>A0A4R5A355_9ACTN</name>
<feature type="compositionally biased region" description="Basic and acidic residues" evidence="1">
    <location>
        <begin position="93"/>
        <end position="102"/>
    </location>
</feature>
<dbReference type="EMBL" id="SMKU01000421">
    <property type="protein sequence ID" value="TDD65104.1"/>
    <property type="molecule type" value="Genomic_DNA"/>
</dbReference>
<evidence type="ECO:0000313" key="2">
    <source>
        <dbReference type="EMBL" id="TDD65104.1"/>
    </source>
</evidence>
<organism evidence="2 3">
    <name type="scientific">Actinomadura rubrisoli</name>
    <dbReference type="NCBI Taxonomy" id="2530368"/>
    <lineage>
        <taxon>Bacteria</taxon>
        <taxon>Bacillati</taxon>
        <taxon>Actinomycetota</taxon>
        <taxon>Actinomycetes</taxon>
        <taxon>Streptosporangiales</taxon>
        <taxon>Thermomonosporaceae</taxon>
        <taxon>Actinomadura</taxon>
    </lineage>
</organism>
<keyword evidence="3" id="KW-1185">Reference proteome</keyword>
<accession>A0A4R5A355</accession>
<proteinExistence type="predicted"/>
<feature type="region of interest" description="Disordered" evidence="1">
    <location>
        <begin position="85"/>
        <end position="113"/>
    </location>
</feature>
<evidence type="ECO:0000256" key="1">
    <source>
        <dbReference type="SAM" id="MobiDB-lite"/>
    </source>
</evidence>
<evidence type="ECO:0000313" key="3">
    <source>
        <dbReference type="Proteomes" id="UP000294513"/>
    </source>
</evidence>